<comment type="caution">
    <text evidence="1">The sequence shown here is derived from an EMBL/GenBank/DDBJ whole genome shotgun (WGS) entry which is preliminary data.</text>
</comment>
<organism evidence="1 2">
    <name type="scientific">Haloferax mucosum ATCC BAA-1512</name>
    <dbReference type="NCBI Taxonomy" id="662479"/>
    <lineage>
        <taxon>Archaea</taxon>
        <taxon>Methanobacteriati</taxon>
        <taxon>Methanobacteriota</taxon>
        <taxon>Stenosarchaea group</taxon>
        <taxon>Halobacteria</taxon>
        <taxon>Halobacteriales</taxon>
        <taxon>Haloferacaceae</taxon>
        <taxon>Haloferax</taxon>
    </lineage>
</organism>
<sequence length="242" mass="28045">MNMEANLLGYDDEDCGFEVFDENNNRHVISVEWDGSIGQHATKDYPLKREDRTQEEQRIMSQVEVRARYAAQQEFPDADILLPMWDIEHLEAGLEALVNYPLDEFHREFRDFYEALRDPGQFITDSDFDPEMVKAFKIYRFRDGEILDISPVLVRHLTGGNTADDYGPKPDYPEDELISCCLPNMEFVDYFDYETQMQDLVVGHVVAQIRDLYLHMGEMPPEEYQVEGIGKLDINGDGIGDN</sequence>
<evidence type="ECO:0000313" key="2">
    <source>
        <dbReference type="Proteomes" id="UP000011550"/>
    </source>
</evidence>
<dbReference type="AlphaFoldDB" id="M0IKF7"/>
<dbReference type="STRING" id="662479.C440_06627"/>
<dbReference type="Proteomes" id="UP000011550">
    <property type="component" value="Unassembled WGS sequence"/>
</dbReference>
<gene>
    <name evidence="1" type="ORF">C440_06627</name>
</gene>
<name>M0IKF7_9EURY</name>
<dbReference type="PATRIC" id="fig|662479.7.peg.1338"/>
<dbReference type="EMBL" id="AOLN01000010">
    <property type="protein sequence ID" value="ELZ95944.1"/>
    <property type="molecule type" value="Genomic_DNA"/>
</dbReference>
<protein>
    <submittedName>
        <fullName evidence="1">Uncharacterized protein</fullName>
    </submittedName>
</protein>
<reference evidence="1 2" key="1">
    <citation type="journal article" date="2014" name="PLoS Genet.">
        <title>Phylogenetically driven sequencing of extremely halophilic archaea reveals strategies for static and dynamic osmo-response.</title>
        <authorList>
            <person name="Becker E.A."/>
            <person name="Seitzer P.M."/>
            <person name="Tritt A."/>
            <person name="Larsen D."/>
            <person name="Krusor M."/>
            <person name="Yao A.I."/>
            <person name="Wu D."/>
            <person name="Madern D."/>
            <person name="Eisen J.A."/>
            <person name="Darling A.E."/>
            <person name="Facciotti M.T."/>
        </authorList>
    </citation>
    <scope>NUCLEOTIDE SEQUENCE [LARGE SCALE GENOMIC DNA]</scope>
    <source>
        <strain evidence="1 2">ATCC BAA-1512</strain>
    </source>
</reference>
<keyword evidence="2" id="KW-1185">Reference proteome</keyword>
<proteinExistence type="predicted"/>
<dbReference type="Pfam" id="PF25858">
    <property type="entry name" value="DUF7958"/>
    <property type="match status" value="2"/>
</dbReference>
<accession>M0IKF7</accession>
<dbReference type="InterPro" id="IPR058264">
    <property type="entry name" value="DUF7958"/>
</dbReference>
<evidence type="ECO:0000313" key="1">
    <source>
        <dbReference type="EMBL" id="ELZ95944.1"/>
    </source>
</evidence>